<gene>
    <name evidence="5" type="ORF">QR98_0061130</name>
    <name evidence="4" type="ORF">SSS_5068</name>
</gene>
<reference evidence="5 8" key="1">
    <citation type="journal article" date="2015" name="Parasit. Vectors">
        <title>Draft genome of the scabies mite.</title>
        <authorList>
            <person name="Rider S.D.Jr."/>
            <person name="Morgan M.S."/>
            <person name="Arlian L.G."/>
        </authorList>
    </citation>
    <scope>NUCLEOTIDE SEQUENCE [LARGE SCALE GENOMIC DNA]</scope>
    <source>
        <strain evidence="5">Arlian Lab</strain>
    </source>
</reference>
<dbReference type="EnsemblMetazoa" id="SSS_5068s_mrna">
    <property type="protein sequence ID" value="KAF7488720.1"/>
    <property type="gene ID" value="SSS_5068"/>
</dbReference>
<evidence type="ECO:0000256" key="1">
    <source>
        <dbReference type="SAM" id="MobiDB-lite"/>
    </source>
</evidence>
<dbReference type="Proteomes" id="UP000070412">
    <property type="component" value="Unassembled WGS sequence"/>
</dbReference>
<name>A0A132A9G3_SARSC</name>
<reference evidence="4" key="3">
    <citation type="submission" date="2020-01" db="EMBL/GenBank/DDBJ databases">
        <authorList>
            <person name="Korhonen P.K.K."/>
            <person name="Guangxu M.G."/>
            <person name="Wang T.W."/>
            <person name="Stroehlein A.J.S."/>
            <person name="Young N.D."/>
            <person name="Ang C.-S.A."/>
            <person name="Fernando D.W.F."/>
            <person name="Lu H.L."/>
            <person name="Taylor S.T."/>
            <person name="Ehtesham M.E.M."/>
            <person name="Najaraj S.H.N."/>
            <person name="Harsha G.H.G."/>
            <person name="Madugundu A.M."/>
            <person name="Renuse S.R."/>
            <person name="Holt D.H."/>
            <person name="Pandey A.P."/>
            <person name="Papenfuss A.P."/>
            <person name="Gasser R.B.G."/>
            <person name="Fischer K.F."/>
        </authorList>
    </citation>
    <scope>NUCLEOTIDE SEQUENCE</scope>
    <source>
        <strain evidence="4">SSS_KF_BRIS2020</strain>
    </source>
</reference>
<feature type="transmembrane region" description="Helical" evidence="2">
    <location>
        <begin position="215"/>
        <end position="238"/>
    </location>
</feature>
<evidence type="ECO:0000313" key="5">
    <source>
        <dbReference type="EMBL" id="KPM07614.1"/>
    </source>
</evidence>
<feature type="region of interest" description="Disordered" evidence="1">
    <location>
        <begin position="264"/>
        <end position="294"/>
    </location>
</feature>
<dbReference type="OrthoDB" id="6505929at2759"/>
<dbReference type="Proteomes" id="UP000616769">
    <property type="component" value="Unassembled WGS sequence"/>
</dbReference>
<evidence type="ECO:0000313" key="6">
    <source>
        <dbReference type="EnsemblMetazoa" id="KAF7488720.1"/>
    </source>
</evidence>
<evidence type="ECO:0000256" key="3">
    <source>
        <dbReference type="SAM" id="SignalP"/>
    </source>
</evidence>
<reference evidence="6" key="4">
    <citation type="submission" date="2022-06" db="UniProtKB">
        <authorList>
            <consortium name="EnsemblMetazoa"/>
        </authorList>
    </citation>
    <scope>IDENTIFICATION</scope>
</reference>
<dbReference type="EMBL" id="JXLN01011746">
    <property type="protein sequence ID" value="KPM07614.1"/>
    <property type="molecule type" value="Genomic_DNA"/>
</dbReference>
<sequence>MHSFYFLLFILFLINCQIGIYSYTFTERYCNFTEYPKSGCEDSETTTCIDKRCACKEDWYFVIRERFCVEKICPEGTFYDRIKKNCVRQSRASTDVTENHCRFDYHCLGTHVICKRHGWNYNCVCETGFRYDPISETCIAKHGIGGHCLKDVDCDETSLRRMRCDLSAKDDQQKNLSKKFQSGTCQCIDEHRYNYNIDGCEPLSEIAKRASNMRALIFLFCGFGIIGGLVLTCNFNFLGRGAKHPELYLHRIRELERAKRLEQQRTENKMKNEEAQQLKSIDNSTSNTSPSTVSLSLKQNANQMEKINAVSQERSISKKVESSLISF</sequence>
<organism evidence="5 8">
    <name type="scientific">Sarcoptes scabiei</name>
    <name type="common">Itch mite</name>
    <name type="synonym">Acarus scabiei</name>
    <dbReference type="NCBI Taxonomy" id="52283"/>
    <lineage>
        <taxon>Eukaryota</taxon>
        <taxon>Metazoa</taxon>
        <taxon>Ecdysozoa</taxon>
        <taxon>Arthropoda</taxon>
        <taxon>Chelicerata</taxon>
        <taxon>Arachnida</taxon>
        <taxon>Acari</taxon>
        <taxon>Acariformes</taxon>
        <taxon>Sarcoptiformes</taxon>
        <taxon>Astigmata</taxon>
        <taxon>Psoroptidia</taxon>
        <taxon>Sarcoptoidea</taxon>
        <taxon>Sarcoptidae</taxon>
        <taxon>Sarcoptinae</taxon>
        <taxon>Sarcoptes</taxon>
    </lineage>
</organism>
<evidence type="ECO:0000313" key="4">
    <source>
        <dbReference type="EMBL" id="KAF7488720.1"/>
    </source>
</evidence>
<dbReference type="EMBL" id="WVUK01000065">
    <property type="protein sequence ID" value="KAF7488720.1"/>
    <property type="molecule type" value="Genomic_DNA"/>
</dbReference>
<keyword evidence="2" id="KW-1133">Transmembrane helix</keyword>
<reference evidence="7" key="2">
    <citation type="journal article" date="2020" name="PLoS Negl. Trop. Dis.">
        <title>High-quality nuclear genome for Sarcoptes scabiei-A critical resource for a neglected parasite.</title>
        <authorList>
            <person name="Korhonen P.K."/>
            <person name="Gasser R.B."/>
            <person name="Ma G."/>
            <person name="Wang T."/>
            <person name="Stroehlein A.J."/>
            <person name="Young N.D."/>
            <person name="Ang C.S."/>
            <person name="Fernando D.D."/>
            <person name="Lu H.C."/>
            <person name="Taylor S."/>
            <person name="Reynolds S.L."/>
            <person name="Mofiz E."/>
            <person name="Najaraj S.H."/>
            <person name="Gowda H."/>
            <person name="Madugundu A."/>
            <person name="Renuse S."/>
            <person name="Holt D."/>
            <person name="Pandey A."/>
            <person name="Papenfuss A.T."/>
            <person name="Fischer K."/>
        </authorList>
    </citation>
    <scope>NUCLEOTIDE SEQUENCE [LARGE SCALE GENOMIC DNA]</scope>
</reference>
<keyword evidence="2" id="KW-0472">Membrane</keyword>
<accession>A0A132A9G3</accession>
<feature type="chain" id="PRO_5007287495" evidence="3">
    <location>
        <begin position="23"/>
        <end position="327"/>
    </location>
</feature>
<keyword evidence="3" id="KW-0732">Signal</keyword>
<protein>
    <submittedName>
        <fullName evidence="5 6">Uncharacterized protein</fullName>
    </submittedName>
</protein>
<dbReference type="OMA" id="DINEREH"/>
<evidence type="ECO:0000256" key="2">
    <source>
        <dbReference type="SAM" id="Phobius"/>
    </source>
</evidence>
<keyword evidence="7" id="KW-1185">Reference proteome</keyword>
<feature type="compositionally biased region" description="Basic and acidic residues" evidence="1">
    <location>
        <begin position="264"/>
        <end position="276"/>
    </location>
</feature>
<evidence type="ECO:0000313" key="8">
    <source>
        <dbReference type="Proteomes" id="UP000616769"/>
    </source>
</evidence>
<evidence type="ECO:0000313" key="7">
    <source>
        <dbReference type="Proteomes" id="UP000070412"/>
    </source>
</evidence>
<feature type="compositionally biased region" description="Low complexity" evidence="1">
    <location>
        <begin position="283"/>
        <end position="294"/>
    </location>
</feature>
<keyword evidence="2" id="KW-0812">Transmembrane</keyword>
<feature type="signal peptide" evidence="3">
    <location>
        <begin position="1"/>
        <end position="22"/>
    </location>
</feature>
<dbReference type="VEuPathDB" id="VectorBase:SSCA006624"/>
<proteinExistence type="predicted"/>
<dbReference type="AlphaFoldDB" id="A0A132A9G3"/>